<dbReference type="InterPro" id="IPR036291">
    <property type="entry name" value="NAD(P)-bd_dom_sf"/>
</dbReference>
<dbReference type="PANTHER" id="PTHR43377:SF1">
    <property type="entry name" value="BILIVERDIN REDUCTASE A"/>
    <property type="match status" value="1"/>
</dbReference>
<dbReference type="VEuPathDB" id="AmoebaDB:KM1_144360"/>
<gene>
    <name evidence="4" type="ORF">CL6EHI_125740</name>
</gene>
<dbReference type="VEuPathDB" id="AmoebaDB:EHI5A_047100"/>
<dbReference type="Proteomes" id="UP000078387">
    <property type="component" value="Unassembled WGS sequence"/>
</dbReference>
<evidence type="ECO:0000313" key="4">
    <source>
        <dbReference type="EMBL" id="GAT92818.1"/>
    </source>
</evidence>
<comment type="caution">
    <text evidence="4">The sequence shown here is derived from an EMBL/GenBank/DDBJ whole genome shotgun (WGS) entry which is preliminary data.</text>
</comment>
<dbReference type="GO" id="GO:0000166">
    <property type="term" value="F:nucleotide binding"/>
    <property type="evidence" value="ECO:0007669"/>
    <property type="project" value="InterPro"/>
</dbReference>
<dbReference type="SUPFAM" id="SSF51735">
    <property type="entry name" value="NAD(P)-binding Rossmann-fold domains"/>
    <property type="match status" value="1"/>
</dbReference>
<dbReference type="EMBL" id="BDEQ01000001">
    <property type="protein sequence ID" value="GAT92818.1"/>
    <property type="molecule type" value="Genomic_DNA"/>
</dbReference>
<evidence type="ECO:0000256" key="1">
    <source>
        <dbReference type="ARBA" id="ARBA00010928"/>
    </source>
</evidence>
<name>A0A5K1VAZ8_ENTHI</name>
<protein>
    <submittedName>
        <fullName evidence="4">Oxidoreductase putative</fullName>
    </submittedName>
</protein>
<dbReference type="VEuPathDB" id="AmoebaDB:EHI_125740"/>
<evidence type="ECO:0000259" key="3">
    <source>
        <dbReference type="Pfam" id="PF22725"/>
    </source>
</evidence>
<comment type="similarity">
    <text evidence="1">Belongs to the Gfo/Idh/MocA family.</text>
</comment>
<dbReference type="Pfam" id="PF01408">
    <property type="entry name" value="GFO_IDH_MocA"/>
    <property type="match status" value="1"/>
</dbReference>
<sequence>MQSNKVRICLCGTGRLGSFRASLFIESQDIELVGVVEPFRVCQSVLDRPNIKIFKTVEEINIPIDGIWISTPTKFHLQTIKLASKKVKHIYCEKPIASTPEEVKEAYETCRKNGVSLHCGWMRRRDPGYQSIKEYLVSHNVSIQRAEFHSFDWPLVPPEFLKTLGNIFTDLMCHDFNLIMYYMNNTLPKYVTAVGIDGGAGVWDSATASLEYPNNVVLTIIATRNGNKVYDNSLTVLTSDSHILECGKEPENLTETFMKRHEKNFKKELPFFANIIRNNGTSGDVLSCVNTSILIQAATRSATLGGKRIPLVIPKL</sequence>
<evidence type="ECO:0000259" key="2">
    <source>
        <dbReference type="Pfam" id="PF01408"/>
    </source>
</evidence>
<dbReference type="Gene3D" id="3.40.50.720">
    <property type="entry name" value="NAD(P)-binding Rossmann-like Domain"/>
    <property type="match status" value="1"/>
</dbReference>
<dbReference type="InterPro" id="IPR055170">
    <property type="entry name" value="GFO_IDH_MocA-like_dom"/>
</dbReference>
<reference evidence="4 5" key="1">
    <citation type="submission" date="2016-05" db="EMBL/GenBank/DDBJ databases">
        <title>First whole genome sequencing of Entamoeba histolytica HM1:IMSS-clone-6.</title>
        <authorList>
            <person name="Mukherjee Avik.K."/>
            <person name="Izumyama S."/>
            <person name="Nakada-Tsukui K."/>
            <person name="Nozaki T."/>
        </authorList>
    </citation>
    <scope>NUCLEOTIDE SEQUENCE [LARGE SCALE GENOMIC DNA]</scope>
    <source>
        <strain evidence="4 5">HM1:IMSS clone 6</strain>
    </source>
</reference>
<dbReference type="AlphaFoldDB" id="A0A5K1VAZ8"/>
<dbReference type="OMA" id="FRDHPCP"/>
<feature type="domain" description="GFO/IDH/MocA-like oxidoreductase" evidence="3">
    <location>
        <begin position="151"/>
        <end position="239"/>
    </location>
</feature>
<proteinExistence type="inferred from homology"/>
<dbReference type="InterPro" id="IPR051450">
    <property type="entry name" value="Gfo/Idh/MocA_Oxidoreductases"/>
</dbReference>
<accession>A0A5K1VAZ8</accession>
<dbReference type="InterPro" id="IPR000683">
    <property type="entry name" value="Gfo/Idh/MocA-like_OxRdtase_N"/>
</dbReference>
<dbReference type="SUPFAM" id="SSF55347">
    <property type="entry name" value="Glyceraldehyde-3-phosphate dehydrogenase-like, C-terminal domain"/>
    <property type="match status" value="1"/>
</dbReference>
<dbReference type="PANTHER" id="PTHR43377">
    <property type="entry name" value="BILIVERDIN REDUCTASE A"/>
    <property type="match status" value="1"/>
</dbReference>
<evidence type="ECO:0000313" key="5">
    <source>
        <dbReference type="Proteomes" id="UP000078387"/>
    </source>
</evidence>
<dbReference type="VEuPathDB" id="AmoebaDB:EHI8A_081030"/>
<organism evidence="4 5">
    <name type="scientific">Entamoeba histolytica</name>
    <dbReference type="NCBI Taxonomy" id="5759"/>
    <lineage>
        <taxon>Eukaryota</taxon>
        <taxon>Amoebozoa</taxon>
        <taxon>Evosea</taxon>
        <taxon>Archamoebae</taxon>
        <taxon>Mastigamoebida</taxon>
        <taxon>Entamoebidae</taxon>
        <taxon>Entamoeba</taxon>
    </lineage>
</organism>
<dbReference type="VEuPathDB" id="AmoebaDB:EHI7A_079590"/>
<dbReference type="Gene3D" id="3.30.360.10">
    <property type="entry name" value="Dihydrodipicolinate Reductase, domain 2"/>
    <property type="match status" value="1"/>
</dbReference>
<feature type="domain" description="Gfo/Idh/MocA-like oxidoreductase N-terminal" evidence="2">
    <location>
        <begin position="7"/>
        <end position="119"/>
    </location>
</feature>
<dbReference type="Pfam" id="PF22725">
    <property type="entry name" value="GFO_IDH_MocA_C3"/>
    <property type="match status" value="1"/>
</dbReference>